<feature type="region of interest" description="Disordered" evidence="1">
    <location>
        <begin position="89"/>
        <end position="167"/>
    </location>
</feature>
<evidence type="ECO:0000313" key="4">
    <source>
        <dbReference type="Proteomes" id="UP000489600"/>
    </source>
</evidence>
<reference evidence="3" key="1">
    <citation type="submission" date="2019-07" db="EMBL/GenBank/DDBJ databases">
        <authorList>
            <person name="Dittberner H."/>
        </authorList>
    </citation>
    <scope>NUCLEOTIDE SEQUENCE [LARGE SCALE GENOMIC DNA]</scope>
</reference>
<keyword evidence="4" id="KW-1185">Reference proteome</keyword>
<dbReference type="SUPFAM" id="SSF54236">
    <property type="entry name" value="Ubiquitin-like"/>
    <property type="match status" value="1"/>
</dbReference>
<dbReference type="OrthoDB" id="1916003at2759"/>
<organism evidence="3 4">
    <name type="scientific">Arabis nemorensis</name>
    <dbReference type="NCBI Taxonomy" id="586526"/>
    <lineage>
        <taxon>Eukaryota</taxon>
        <taxon>Viridiplantae</taxon>
        <taxon>Streptophyta</taxon>
        <taxon>Embryophyta</taxon>
        <taxon>Tracheophyta</taxon>
        <taxon>Spermatophyta</taxon>
        <taxon>Magnoliopsida</taxon>
        <taxon>eudicotyledons</taxon>
        <taxon>Gunneridae</taxon>
        <taxon>Pentapetalae</taxon>
        <taxon>rosids</taxon>
        <taxon>malvids</taxon>
        <taxon>Brassicales</taxon>
        <taxon>Brassicaceae</taxon>
        <taxon>Arabideae</taxon>
        <taxon>Arabis</taxon>
    </lineage>
</organism>
<dbReference type="EMBL" id="CABITT030000006">
    <property type="protein sequence ID" value="VVB07408.1"/>
    <property type="molecule type" value="Genomic_DNA"/>
</dbReference>
<protein>
    <recommendedName>
        <fullName evidence="2">Ubiquitin-like domain-containing protein</fullName>
    </recommendedName>
</protein>
<feature type="compositionally biased region" description="Acidic residues" evidence="1">
    <location>
        <begin position="145"/>
        <end position="167"/>
    </location>
</feature>
<name>A0A565C1G0_9BRAS</name>
<dbReference type="InterPro" id="IPR000626">
    <property type="entry name" value="Ubiquitin-like_dom"/>
</dbReference>
<accession>A0A565C1G0</accession>
<dbReference type="AlphaFoldDB" id="A0A565C1G0"/>
<evidence type="ECO:0000259" key="2">
    <source>
        <dbReference type="PROSITE" id="PS50053"/>
    </source>
</evidence>
<dbReference type="Proteomes" id="UP000489600">
    <property type="component" value="Unassembled WGS sequence"/>
</dbReference>
<sequence>MKLSVEIITGTFIDTVVSENATVKQLKEKISTEVKLPVRRLILVFGNEEERRMLMDDEDEIMLRDLGMREDSHMYLFIKNLDLVSMEERSLEGDDVSMEEISSEAESRRRENEEDEKVKIDGEDEDKQMKNEEEEEKEKDREDTKDDDNAEEEAREVEELGDEKEET</sequence>
<comment type="caution">
    <text evidence="3">The sequence shown here is derived from an EMBL/GenBank/DDBJ whole genome shotgun (WGS) entry which is preliminary data.</text>
</comment>
<feature type="compositionally biased region" description="Acidic residues" evidence="1">
    <location>
        <begin position="93"/>
        <end position="103"/>
    </location>
</feature>
<feature type="compositionally biased region" description="Basic and acidic residues" evidence="1">
    <location>
        <begin position="105"/>
        <end position="131"/>
    </location>
</feature>
<dbReference type="CDD" id="cd17039">
    <property type="entry name" value="Ubl_ubiquitin_like"/>
    <property type="match status" value="1"/>
</dbReference>
<dbReference type="PROSITE" id="PS50053">
    <property type="entry name" value="UBIQUITIN_2"/>
    <property type="match status" value="1"/>
</dbReference>
<evidence type="ECO:0000313" key="3">
    <source>
        <dbReference type="EMBL" id="VVB07408.1"/>
    </source>
</evidence>
<proteinExistence type="predicted"/>
<gene>
    <name evidence="3" type="ORF">ANE_LOCUS17852</name>
</gene>
<dbReference type="Gene3D" id="3.10.20.90">
    <property type="entry name" value="Phosphatidylinositol 3-kinase Catalytic Subunit, Chain A, domain 1"/>
    <property type="match status" value="1"/>
</dbReference>
<evidence type="ECO:0000256" key="1">
    <source>
        <dbReference type="SAM" id="MobiDB-lite"/>
    </source>
</evidence>
<feature type="domain" description="Ubiquitin-like" evidence="2">
    <location>
        <begin position="1"/>
        <end position="79"/>
    </location>
</feature>
<dbReference type="InterPro" id="IPR029071">
    <property type="entry name" value="Ubiquitin-like_domsf"/>
</dbReference>